<evidence type="ECO:0000256" key="7">
    <source>
        <dbReference type="SAM" id="MobiDB-lite"/>
    </source>
</evidence>
<evidence type="ECO:0000259" key="9">
    <source>
        <dbReference type="PROSITE" id="PS50893"/>
    </source>
</evidence>
<evidence type="ECO:0000259" key="10">
    <source>
        <dbReference type="PROSITE" id="PS50929"/>
    </source>
</evidence>
<evidence type="ECO:0000313" key="12">
    <source>
        <dbReference type="Proteomes" id="UP000216446"/>
    </source>
</evidence>
<dbReference type="PANTHER" id="PTHR43394:SF1">
    <property type="entry name" value="ATP-BINDING CASSETTE SUB-FAMILY B MEMBER 10, MITOCHONDRIAL"/>
    <property type="match status" value="1"/>
</dbReference>
<dbReference type="SMART" id="SM00382">
    <property type="entry name" value="AAA"/>
    <property type="match status" value="1"/>
</dbReference>
<comment type="caution">
    <text evidence="11">The sequence shown here is derived from an EMBL/GenBank/DDBJ whole genome shotgun (WGS) entry which is preliminary data.</text>
</comment>
<dbReference type="RefSeq" id="WP_179271287.1">
    <property type="nucleotide sequence ID" value="NZ_MQWB01000011.1"/>
</dbReference>
<reference evidence="11 12" key="1">
    <citation type="submission" date="2016-11" db="EMBL/GenBank/DDBJ databases">
        <title>Study of marine rhodopsin-containing bacteria.</title>
        <authorList>
            <person name="Yoshizawa S."/>
            <person name="Kumagai Y."/>
            <person name="Kogure K."/>
        </authorList>
    </citation>
    <scope>NUCLEOTIDE SEQUENCE [LARGE SCALE GENOMIC DNA]</scope>
    <source>
        <strain evidence="11 12">SG-29</strain>
    </source>
</reference>
<dbReference type="Pfam" id="PF00005">
    <property type="entry name" value="ABC_tran"/>
    <property type="match status" value="1"/>
</dbReference>
<evidence type="ECO:0000256" key="1">
    <source>
        <dbReference type="ARBA" id="ARBA00004651"/>
    </source>
</evidence>
<evidence type="ECO:0000256" key="4">
    <source>
        <dbReference type="ARBA" id="ARBA00022840"/>
    </source>
</evidence>
<feature type="transmembrane region" description="Helical" evidence="8">
    <location>
        <begin position="32"/>
        <end position="54"/>
    </location>
</feature>
<dbReference type="EMBL" id="MQWB01000011">
    <property type="protein sequence ID" value="OZC01352.1"/>
    <property type="molecule type" value="Genomic_DNA"/>
</dbReference>
<dbReference type="SUPFAM" id="SSF52540">
    <property type="entry name" value="P-loop containing nucleoside triphosphate hydrolases"/>
    <property type="match status" value="1"/>
</dbReference>
<dbReference type="AlphaFoldDB" id="A0A259TU99"/>
<evidence type="ECO:0000256" key="5">
    <source>
        <dbReference type="ARBA" id="ARBA00022989"/>
    </source>
</evidence>
<keyword evidence="2 8" id="KW-0812">Transmembrane</keyword>
<dbReference type="PANTHER" id="PTHR43394">
    <property type="entry name" value="ATP-DEPENDENT PERMEASE MDL1, MITOCHONDRIAL"/>
    <property type="match status" value="1"/>
</dbReference>
<keyword evidence="5 8" id="KW-1133">Transmembrane helix</keyword>
<keyword evidence="12" id="KW-1185">Reference proteome</keyword>
<dbReference type="GO" id="GO:0015421">
    <property type="term" value="F:ABC-type oligopeptide transporter activity"/>
    <property type="evidence" value="ECO:0007669"/>
    <property type="project" value="TreeGrafter"/>
</dbReference>
<dbReference type="PROSITE" id="PS50929">
    <property type="entry name" value="ABC_TM1F"/>
    <property type="match status" value="1"/>
</dbReference>
<feature type="domain" description="ABC transporter" evidence="9">
    <location>
        <begin position="353"/>
        <end position="599"/>
    </location>
</feature>
<feature type="domain" description="ABC transmembrane type-1" evidence="10">
    <location>
        <begin position="32"/>
        <end position="311"/>
    </location>
</feature>
<proteinExistence type="predicted"/>
<feature type="transmembrane region" description="Helical" evidence="8">
    <location>
        <begin position="168"/>
        <end position="190"/>
    </location>
</feature>
<evidence type="ECO:0000256" key="6">
    <source>
        <dbReference type="ARBA" id="ARBA00023136"/>
    </source>
</evidence>
<keyword evidence="6 8" id="KW-0472">Membrane</keyword>
<dbReference type="InParanoid" id="A0A259TU99"/>
<dbReference type="Gene3D" id="1.20.1560.10">
    <property type="entry name" value="ABC transporter type 1, transmembrane domain"/>
    <property type="match status" value="1"/>
</dbReference>
<evidence type="ECO:0008006" key="13">
    <source>
        <dbReference type="Google" id="ProtNLM"/>
    </source>
</evidence>
<dbReference type="InterPro" id="IPR027417">
    <property type="entry name" value="P-loop_NTPase"/>
</dbReference>
<dbReference type="GO" id="GO:0005524">
    <property type="term" value="F:ATP binding"/>
    <property type="evidence" value="ECO:0007669"/>
    <property type="project" value="UniProtKB-KW"/>
</dbReference>
<organism evidence="11 12">
    <name type="scientific">Rubricoccus marinus</name>
    <dbReference type="NCBI Taxonomy" id="716817"/>
    <lineage>
        <taxon>Bacteria</taxon>
        <taxon>Pseudomonadati</taxon>
        <taxon>Rhodothermota</taxon>
        <taxon>Rhodothermia</taxon>
        <taxon>Rhodothermales</taxon>
        <taxon>Rubricoccaceae</taxon>
        <taxon>Rubricoccus</taxon>
    </lineage>
</organism>
<dbReference type="SUPFAM" id="SSF90123">
    <property type="entry name" value="ABC transporter transmembrane region"/>
    <property type="match status" value="1"/>
</dbReference>
<keyword evidence="4" id="KW-0067">ATP-binding</keyword>
<name>A0A259TU99_9BACT</name>
<evidence type="ECO:0000256" key="3">
    <source>
        <dbReference type="ARBA" id="ARBA00022741"/>
    </source>
</evidence>
<dbReference type="InterPro" id="IPR011527">
    <property type="entry name" value="ABC1_TM_dom"/>
</dbReference>
<feature type="transmembrane region" description="Helical" evidence="8">
    <location>
        <begin position="60"/>
        <end position="79"/>
    </location>
</feature>
<dbReference type="InterPro" id="IPR003593">
    <property type="entry name" value="AAA+_ATPase"/>
</dbReference>
<dbReference type="Gene3D" id="3.40.50.300">
    <property type="entry name" value="P-loop containing nucleotide triphosphate hydrolases"/>
    <property type="match status" value="1"/>
</dbReference>
<dbReference type="InterPro" id="IPR036640">
    <property type="entry name" value="ABC1_TM_sf"/>
</dbReference>
<keyword evidence="3" id="KW-0547">Nucleotide-binding</keyword>
<protein>
    <recommendedName>
        <fullName evidence="13">ABC transporter ATP-binding protein</fullName>
    </recommendedName>
</protein>
<evidence type="ECO:0000256" key="2">
    <source>
        <dbReference type="ARBA" id="ARBA00022692"/>
    </source>
</evidence>
<gene>
    <name evidence="11" type="ORF">BSZ36_18100</name>
</gene>
<comment type="subcellular location">
    <subcellularLocation>
        <location evidence="1">Cell membrane</location>
        <topology evidence="1">Multi-pass membrane protein</topology>
    </subcellularLocation>
</comment>
<evidence type="ECO:0000256" key="8">
    <source>
        <dbReference type="SAM" id="Phobius"/>
    </source>
</evidence>
<dbReference type="GO" id="GO:0005886">
    <property type="term" value="C:plasma membrane"/>
    <property type="evidence" value="ECO:0007669"/>
    <property type="project" value="UniProtKB-SubCell"/>
</dbReference>
<dbReference type="InterPro" id="IPR003439">
    <property type="entry name" value="ABC_transporter-like_ATP-bd"/>
</dbReference>
<evidence type="ECO:0000313" key="11">
    <source>
        <dbReference type="EMBL" id="OZC01352.1"/>
    </source>
</evidence>
<accession>A0A259TU99</accession>
<feature type="region of interest" description="Disordered" evidence="7">
    <location>
        <begin position="580"/>
        <end position="599"/>
    </location>
</feature>
<dbReference type="Pfam" id="PF00664">
    <property type="entry name" value="ABC_membrane"/>
    <property type="match status" value="1"/>
</dbReference>
<dbReference type="PROSITE" id="PS00211">
    <property type="entry name" value="ABC_TRANSPORTER_1"/>
    <property type="match status" value="1"/>
</dbReference>
<sequence>MASETPGLRRSLADLRRLARLFRSEWPALRRAGALSVVSGGLGLLAPVLVAVLFDRVYPAGNVSLLGLVVLGIIAATAGEGVTRNLYRFAAFAARTRMRDVARLALFNHVLHLPSRVLESRRSGEIANRFGDVRDVLDTGADAALTAMSQSVYLIAVPPILFLIEPRLALVALVAVPITAAITATLGTMANRRWATTYDAYDEWAAFRVEAIREARTFKSMGCEAALYRRAQRHVAQAHEGTVAATGLWYICNSANAVVRALHIAALTYVGWRLVLSGGLTLGGYVAFQAYAALLLAPLSALIDAGGKLQKSAVSLGRVFDLADEPPEADPAATIARAEGVARHKRVAYTGRVRMRGVRFRYAPDAPGLDLDRLDLAPGEVVALVGPSDCGKTTALRLLGQVERPDAGAIEAEIDGDHATTWTLIGDAPGWRDRVAVCWQEPGLLSASVRDNLLVAAEDVARREISDAEIHAVLDACHLGDRVRELARQSAAADGGTDDPLDVALTEGAASISAGERQRLALLDEAATNLDAATAHAVLTCVLDELRSHPEPPAVVLVSHQPEHAALTDRTVRLGARPVAGMHTSSGDGRAGALPALTS</sequence>
<dbReference type="Proteomes" id="UP000216446">
    <property type="component" value="Unassembled WGS sequence"/>
</dbReference>
<dbReference type="PROSITE" id="PS50893">
    <property type="entry name" value="ABC_TRANSPORTER_2"/>
    <property type="match status" value="1"/>
</dbReference>
<dbReference type="CDD" id="cd07346">
    <property type="entry name" value="ABC_6TM_exporters"/>
    <property type="match status" value="1"/>
</dbReference>
<dbReference type="InterPro" id="IPR017871">
    <property type="entry name" value="ABC_transporter-like_CS"/>
</dbReference>
<dbReference type="GO" id="GO:0016887">
    <property type="term" value="F:ATP hydrolysis activity"/>
    <property type="evidence" value="ECO:0007669"/>
    <property type="project" value="InterPro"/>
</dbReference>
<dbReference type="InterPro" id="IPR039421">
    <property type="entry name" value="Type_1_exporter"/>
</dbReference>